<keyword evidence="1" id="KW-0472">Membrane</keyword>
<evidence type="ECO:0000313" key="3">
    <source>
        <dbReference type="EMBL" id="MDA0634245.1"/>
    </source>
</evidence>
<keyword evidence="4" id="KW-1185">Reference proteome</keyword>
<keyword evidence="1" id="KW-0812">Transmembrane</keyword>
<keyword evidence="3" id="KW-0645">Protease</keyword>
<feature type="transmembrane region" description="Helical" evidence="1">
    <location>
        <begin position="190"/>
        <end position="207"/>
    </location>
</feature>
<dbReference type="Proteomes" id="UP001144036">
    <property type="component" value="Unassembled WGS sequence"/>
</dbReference>
<organism evidence="3 4">
    <name type="scientific">Nonomuraea corallina</name>
    <dbReference type="NCBI Taxonomy" id="2989783"/>
    <lineage>
        <taxon>Bacteria</taxon>
        <taxon>Bacillati</taxon>
        <taxon>Actinomycetota</taxon>
        <taxon>Actinomycetes</taxon>
        <taxon>Streptosporangiales</taxon>
        <taxon>Streptosporangiaceae</taxon>
        <taxon>Nonomuraea</taxon>
    </lineage>
</organism>
<evidence type="ECO:0000256" key="1">
    <source>
        <dbReference type="SAM" id="Phobius"/>
    </source>
</evidence>
<comment type="caution">
    <text evidence="3">The sequence shown here is derived from an EMBL/GenBank/DDBJ whole genome shotgun (WGS) entry which is preliminary data.</text>
</comment>
<feature type="transmembrane region" description="Helical" evidence="1">
    <location>
        <begin position="99"/>
        <end position="122"/>
    </location>
</feature>
<reference evidence="3" key="1">
    <citation type="submission" date="2022-11" db="EMBL/GenBank/DDBJ databases">
        <title>Nonomuraea corallina sp. nov., a new species of the genus Nonomuraea isolated from sea side sediment in Thai sea.</title>
        <authorList>
            <person name="Ngamcharungchit C."/>
            <person name="Matsumoto A."/>
            <person name="Suriyachadkun C."/>
            <person name="Panbangred W."/>
            <person name="Inahashi Y."/>
            <person name="Intra B."/>
        </authorList>
    </citation>
    <scope>NUCLEOTIDE SEQUENCE</scope>
    <source>
        <strain evidence="3">MCN248</strain>
    </source>
</reference>
<keyword evidence="3" id="KW-0482">Metalloprotease</keyword>
<dbReference type="Pfam" id="PF02517">
    <property type="entry name" value="Rce1-like"/>
    <property type="match status" value="1"/>
</dbReference>
<keyword evidence="1" id="KW-1133">Transmembrane helix</keyword>
<protein>
    <submittedName>
        <fullName evidence="3">CPBP family intramembrane metalloprotease</fullName>
    </submittedName>
</protein>
<evidence type="ECO:0000313" key="4">
    <source>
        <dbReference type="Proteomes" id="UP001144036"/>
    </source>
</evidence>
<dbReference type="PANTHER" id="PTHR35797">
    <property type="entry name" value="PROTEASE-RELATED"/>
    <property type="match status" value="1"/>
</dbReference>
<dbReference type="InterPro" id="IPR003675">
    <property type="entry name" value="Rce1/LyrA-like_dom"/>
</dbReference>
<feature type="transmembrane region" description="Helical" evidence="1">
    <location>
        <begin position="63"/>
        <end position="87"/>
    </location>
</feature>
<sequence length="246" mass="26527">MLVFTVPFLAVDAVIGARILPGLPPAALAFVCPAVAALWLEYRRSGPAGARALLARAFDGRRVKATIWYVPVLLLYPAVVTASYVVLRLTGADVPGPDFSLTLTVLLALGFFAGAVCEELGWSGYATAPLRERWGPLGAALVLGAFWAVWHWPALLLVQRPVSWIAWWSLGTVAIRVIMVWLYGRTGDSVFAMALFHMTVNLGWQLFPVNGSHFDVRLVSTITAAVAVAVVAAGGLRSRHRDVIVP</sequence>
<proteinExistence type="predicted"/>
<dbReference type="EMBL" id="JAPNNL010000038">
    <property type="protein sequence ID" value="MDA0634245.1"/>
    <property type="molecule type" value="Genomic_DNA"/>
</dbReference>
<feature type="transmembrane region" description="Helical" evidence="1">
    <location>
        <begin position="134"/>
        <end position="152"/>
    </location>
</feature>
<feature type="transmembrane region" description="Helical" evidence="1">
    <location>
        <begin position="164"/>
        <end position="183"/>
    </location>
</feature>
<feature type="transmembrane region" description="Helical" evidence="1">
    <location>
        <begin position="23"/>
        <end position="42"/>
    </location>
</feature>
<dbReference type="InterPro" id="IPR042150">
    <property type="entry name" value="MmRce1-like"/>
</dbReference>
<dbReference type="PANTHER" id="PTHR35797:SF1">
    <property type="entry name" value="PROTEASE"/>
    <property type="match status" value="1"/>
</dbReference>
<evidence type="ECO:0000259" key="2">
    <source>
        <dbReference type="Pfam" id="PF02517"/>
    </source>
</evidence>
<dbReference type="GO" id="GO:0008237">
    <property type="term" value="F:metallopeptidase activity"/>
    <property type="evidence" value="ECO:0007669"/>
    <property type="project" value="UniProtKB-KW"/>
</dbReference>
<gene>
    <name evidence="3" type="ORF">OUY22_12545</name>
</gene>
<accession>A0ABT4SBC0</accession>
<name>A0ABT4SBC0_9ACTN</name>
<dbReference type="RefSeq" id="WP_270155052.1">
    <property type="nucleotide sequence ID" value="NZ_JAPNNL010000038.1"/>
</dbReference>
<keyword evidence="3" id="KW-0378">Hydrolase</keyword>
<feature type="domain" description="CAAX prenyl protease 2/Lysostaphin resistance protein A-like" evidence="2">
    <location>
        <begin position="103"/>
        <end position="202"/>
    </location>
</feature>
<feature type="transmembrane region" description="Helical" evidence="1">
    <location>
        <begin position="219"/>
        <end position="236"/>
    </location>
</feature>